<feature type="transmembrane region" description="Helical" evidence="8">
    <location>
        <begin position="57"/>
        <end position="76"/>
    </location>
</feature>
<dbReference type="GO" id="GO:0005886">
    <property type="term" value="C:plasma membrane"/>
    <property type="evidence" value="ECO:0007669"/>
    <property type="project" value="UniProtKB-SubCell"/>
</dbReference>
<comment type="caution">
    <text evidence="9">The sequence shown here is derived from an EMBL/GenBank/DDBJ whole genome shotgun (WGS) entry which is preliminary data.</text>
</comment>
<accession>A0AAV3KX78</accession>
<evidence type="ECO:0000313" key="10">
    <source>
        <dbReference type="Proteomes" id="UP000017126"/>
    </source>
</evidence>
<organism evidence="9 10">
    <name type="scientific">Enterococcus faecium 10/96A</name>
    <dbReference type="NCBI Taxonomy" id="1391465"/>
    <lineage>
        <taxon>Bacteria</taxon>
        <taxon>Bacillati</taxon>
        <taxon>Bacillota</taxon>
        <taxon>Bacilli</taxon>
        <taxon>Lactobacillales</taxon>
        <taxon>Enterococcaceae</taxon>
        <taxon>Enterococcus</taxon>
    </lineage>
</organism>
<feature type="transmembrane region" description="Helical" evidence="8">
    <location>
        <begin position="370"/>
        <end position="390"/>
    </location>
</feature>
<keyword evidence="2" id="KW-0813">Transport</keyword>
<reference evidence="9 10" key="1">
    <citation type="submission" date="2013-09" db="EMBL/GenBank/DDBJ databases">
        <title>The Genome Sequence of Enterococcus faecium 10/96A.</title>
        <authorList>
            <consortium name="The Broad Institute Genome Sequencing Platform"/>
            <consortium name="The Broad Institute Genome Sequencing Center for Infectious Disease"/>
            <person name="Earl A.M."/>
            <person name="Gilmore M.S."/>
            <person name="Lebreton F."/>
            <person name="Courvalin P."/>
            <person name="Walker B."/>
            <person name="Young S.K."/>
            <person name="Zeng Q."/>
            <person name="Gargeya S."/>
            <person name="Fitzgerald M."/>
            <person name="Haas B."/>
            <person name="Abouelleil A."/>
            <person name="Alvarado L."/>
            <person name="Arachchi H.M."/>
            <person name="Berlin A.M."/>
            <person name="Chapman S.B."/>
            <person name="Dewar J."/>
            <person name="Goldberg J."/>
            <person name="Griggs A."/>
            <person name="Gujja S."/>
            <person name="Hansen M."/>
            <person name="Howarth C."/>
            <person name="Imamovic A."/>
            <person name="Larimer J."/>
            <person name="McCowan C."/>
            <person name="Murphy C."/>
            <person name="Neiman D."/>
            <person name="Pearson M."/>
            <person name="Priest M."/>
            <person name="Roberts A."/>
            <person name="Saif S."/>
            <person name="Shea T."/>
            <person name="Sisk P."/>
            <person name="Sykes S."/>
            <person name="Wortman J."/>
            <person name="Nusbaum C."/>
            <person name="Birren B."/>
        </authorList>
    </citation>
    <scope>NUCLEOTIDE SEQUENCE [LARGE SCALE GENOMIC DNA]</scope>
    <source>
        <strain evidence="9 10">10/96A</strain>
    </source>
</reference>
<feature type="transmembrane region" description="Helical" evidence="8">
    <location>
        <begin position="428"/>
        <end position="447"/>
    </location>
</feature>
<evidence type="ECO:0000256" key="5">
    <source>
        <dbReference type="ARBA" id="ARBA00022989"/>
    </source>
</evidence>
<name>A0AAV3KX78_ENTFC</name>
<feature type="transmembrane region" description="Helical" evidence="8">
    <location>
        <begin position="247"/>
        <end position="270"/>
    </location>
</feature>
<keyword evidence="4 8" id="KW-0812">Transmembrane</keyword>
<dbReference type="AlphaFoldDB" id="A0AAV3KX78"/>
<feature type="transmembrane region" description="Helical" evidence="8">
    <location>
        <begin position="88"/>
        <end position="111"/>
    </location>
</feature>
<feature type="transmembrane region" description="Helical" evidence="8">
    <location>
        <begin position="25"/>
        <end position="45"/>
    </location>
</feature>
<keyword evidence="7 8" id="KW-0472">Membrane</keyword>
<feature type="transmembrane region" description="Helical" evidence="8">
    <location>
        <begin position="205"/>
        <end position="226"/>
    </location>
</feature>
<dbReference type="Proteomes" id="UP000017126">
    <property type="component" value="Unassembled WGS sequence"/>
</dbReference>
<sequence>MHVDLFFRRLQRRGQKFAANHFSSIQIIVFYYILMTVLSLVLFYMPIFREPDSHVSFVDMLFMAISTVSVTGLSTFDINSVFNDNGIILLEILFQVGGLGIMMISTAFVIFSKRRITLKQRQLIMTDMNQPRLSGIVRLIRITFAILIWFQLLFGTFFSIYFYYRGYFDRWRDAVFYGFYQAISTVTNSGFDVTGDSIKPFAHDYFFLILIMFLIFVGGIGFPVLMECRECLLYKRSNAKLPFRFSLFTKLAVLAFVILFVSGTVLIYLLEKDHLFQDSNMSVKWINSMFYSITTRNAGLQIHDLGDFQITTLIIFSLLMFIGCSPSSVGGGIRTTTVAIIGLYLYSFLKSEDNINIFGRRIDQDDVRKSVVVFMLSLGMCFFCIVFLSATEEQTLISIIIEVTSAFGTTGLSLGITGDLSVVGKITIAALMFIGRIGMLYTLMLFIPKETRDLGYEYPSEKIIIG</sequence>
<dbReference type="GO" id="GO:0008324">
    <property type="term" value="F:monoatomic cation transmembrane transporter activity"/>
    <property type="evidence" value="ECO:0007669"/>
    <property type="project" value="InterPro"/>
</dbReference>
<evidence type="ECO:0000256" key="3">
    <source>
        <dbReference type="ARBA" id="ARBA00022475"/>
    </source>
</evidence>
<dbReference type="GO" id="GO:0030001">
    <property type="term" value="P:metal ion transport"/>
    <property type="evidence" value="ECO:0007669"/>
    <property type="project" value="UniProtKB-ARBA"/>
</dbReference>
<feature type="transmembrane region" description="Helical" evidence="8">
    <location>
        <begin position="142"/>
        <end position="164"/>
    </location>
</feature>
<feature type="transmembrane region" description="Helical" evidence="8">
    <location>
        <begin position="396"/>
        <end position="416"/>
    </location>
</feature>
<evidence type="ECO:0000256" key="7">
    <source>
        <dbReference type="ARBA" id="ARBA00023136"/>
    </source>
</evidence>
<evidence type="ECO:0000256" key="4">
    <source>
        <dbReference type="ARBA" id="ARBA00022692"/>
    </source>
</evidence>
<keyword evidence="6" id="KW-0406">Ion transport</keyword>
<comment type="subcellular location">
    <subcellularLocation>
        <location evidence="1">Cell membrane</location>
        <topology evidence="1">Multi-pass membrane protein</topology>
    </subcellularLocation>
</comment>
<evidence type="ECO:0000313" key="9">
    <source>
        <dbReference type="EMBL" id="ERT44711.1"/>
    </source>
</evidence>
<dbReference type="PANTHER" id="PTHR32024">
    <property type="entry name" value="TRK SYSTEM POTASSIUM UPTAKE PROTEIN TRKG-RELATED"/>
    <property type="match status" value="1"/>
</dbReference>
<dbReference type="RefSeq" id="WP_002302140.1">
    <property type="nucleotide sequence ID" value="NZ_KI518312.1"/>
</dbReference>
<keyword evidence="3" id="KW-1003">Cell membrane</keyword>
<dbReference type="EMBL" id="AXOL01000101">
    <property type="protein sequence ID" value="ERT44711.1"/>
    <property type="molecule type" value="Genomic_DNA"/>
</dbReference>
<evidence type="ECO:0000256" key="8">
    <source>
        <dbReference type="SAM" id="Phobius"/>
    </source>
</evidence>
<evidence type="ECO:0000256" key="6">
    <source>
        <dbReference type="ARBA" id="ARBA00023065"/>
    </source>
</evidence>
<gene>
    <name evidence="9" type="ORF">O991_03245</name>
</gene>
<dbReference type="InterPro" id="IPR003445">
    <property type="entry name" value="Cat_transpt"/>
</dbReference>
<evidence type="ECO:0000256" key="2">
    <source>
        <dbReference type="ARBA" id="ARBA00022448"/>
    </source>
</evidence>
<keyword evidence="5 8" id="KW-1133">Transmembrane helix</keyword>
<protein>
    <submittedName>
        <fullName evidence="9">Cation transporter</fullName>
    </submittedName>
</protein>
<evidence type="ECO:0000256" key="1">
    <source>
        <dbReference type="ARBA" id="ARBA00004651"/>
    </source>
</evidence>
<proteinExistence type="predicted"/>
<dbReference type="Pfam" id="PF02386">
    <property type="entry name" value="TrkH"/>
    <property type="match status" value="1"/>
</dbReference>
<dbReference type="PANTHER" id="PTHR32024:SF4">
    <property type="entry name" value="KTR SYSTEM POTASSIUM UPTAKE PROTEIN D"/>
    <property type="match status" value="1"/>
</dbReference>